<organism evidence="3 4">
    <name type="scientific">Gigaspora margarita</name>
    <dbReference type="NCBI Taxonomy" id="4874"/>
    <lineage>
        <taxon>Eukaryota</taxon>
        <taxon>Fungi</taxon>
        <taxon>Fungi incertae sedis</taxon>
        <taxon>Mucoromycota</taxon>
        <taxon>Glomeromycotina</taxon>
        <taxon>Glomeromycetes</taxon>
        <taxon>Diversisporales</taxon>
        <taxon>Gigasporaceae</taxon>
        <taxon>Gigaspora</taxon>
    </lineage>
</organism>
<dbReference type="AlphaFoldDB" id="A0A8H3XA95"/>
<feature type="transmembrane region" description="Helical" evidence="2">
    <location>
        <begin position="6"/>
        <end position="31"/>
    </location>
</feature>
<gene>
    <name evidence="3" type="ORF">F8M41_004088</name>
</gene>
<dbReference type="OrthoDB" id="2473746at2759"/>
<proteinExistence type="predicted"/>
<dbReference type="EMBL" id="WTPW01001370">
    <property type="protein sequence ID" value="KAF0440110.1"/>
    <property type="molecule type" value="Genomic_DNA"/>
</dbReference>
<reference evidence="3 4" key="1">
    <citation type="journal article" date="2019" name="Environ. Microbiol.">
        <title>At the nexus of three kingdoms: the genome of the mycorrhizal fungus Gigaspora margarita provides insights into plant, endobacterial and fungal interactions.</title>
        <authorList>
            <person name="Venice F."/>
            <person name="Ghignone S."/>
            <person name="Salvioli di Fossalunga A."/>
            <person name="Amselem J."/>
            <person name="Novero M."/>
            <person name="Xianan X."/>
            <person name="Sedzielewska Toro K."/>
            <person name="Morin E."/>
            <person name="Lipzen A."/>
            <person name="Grigoriev I.V."/>
            <person name="Henrissat B."/>
            <person name="Martin F.M."/>
            <person name="Bonfante P."/>
        </authorList>
    </citation>
    <scope>NUCLEOTIDE SEQUENCE [LARGE SCALE GENOMIC DNA]</scope>
    <source>
        <strain evidence="3 4">BEG34</strain>
    </source>
</reference>
<feature type="region of interest" description="Disordered" evidence="1">
    <location>
        <begin position="45"/>
        <end position="73"/>
    </location>
</feature>
<keyword evidence="2" id="KW-0812">Transmembrane</keyword>
<keyword evidence="4" id="KW-1185">Reference proteome</keyword>
<evidence type="ECO:0000313" key="4">
    <source>
        <dbReference type="Proteomes" id="UP000439903"/>
    </source>
</evidence>
<comment type="caution">
    <text evidence="3">The sequence shown here is derived from an EMBL/GenBank/DDBJ whole genome shotgun (WGS) entry which is preliminary data.</text>
</comment>
<name>A0A8H3XA95_GIGMA</name>
<evidence type="ECO:0000256" key="1">
    <source>
        <dbReference type="SAM" id="MobiDB-lite"/>
    </source>
</evidence>
<keyword evidence="2" id="KW-1133">Transmembrane helix</keyword>
<evidence type="ECO:0000256" key="2">
    <source>
        <dbReference type="SAM" id="Phobius"/>
    </source>
</evidence>
<keyword evidence="2" id="KW-0472">Membrane</keyword>
<sequence length="107" mass="12396">MPWTRFLPHLYLALLLSYDMSTFKDLVIILLHDYKVMEKKKIETRSTTDFTGQTTTNLQNQNNNETPHDIPNSERRYDMPSLKFLSSSTNLGLILRACASWSSIMPV</sequence>
<feature type="compositionally biased region" description="Low complexity" evidence="1">
    <location>
        <begin position="51"/>
        <end position="65"/>
    </location>
</feature>
<protein>
    <submittedName>
        <fullName evidence="3">Uncharacterized protein</fullName>
    </submittedName>
</protein>
<evidence type="ECO:0000313" key="3">
    <source>
        <dbReference type="EMBL" id="KAF0440110.1"/>
    </source>
</evidence>
<accession>A0A8H3XA95</accession>
<dbReference type="Proteomes" id="UP000439903">
    <property type="component" value="Unassembled WGS sequence"/>
</dbReference>